<evidence type="ECO:0000256" key="6">
    <source>
        <dbReference type="ARBA" id="ARBA00022989"/>
    </source>
</evidence>
<keyword evidence="6 12" id="KW-1133">Transmembrane helix</keyword>
<evidence type="ECO:0000256" key="10">
    <source>
        <dbReference type="ARBA" id="ARBA00023201"/>
    </source>
</evidence>
<evidence type="ECO:0000256" key="3">
    <source>
        <dbReference type="ARBA" id="ARBA00022448"/>
    </source>
</evidence>
<organism evidence="13 14">
    <name type="scientific">Oedothorax gibbosus</name>
    <dbReference type="NCBI Taxonomy" id="931172"/>
    <lineage>
        <taxon>Eukaryota</taxon>
        <taxon>Metazoa</taxon>
        <taxon>Ecdysozoa</taxon>
        <taxon>Arthropoda</taxon>
        <taxon>Chelicerata</taxon>
        <taxon>Arachnida</taxon>
        <taxon>Araneae</taxon>
        <taxon>Araneomorphae</taxon>
        <taxon>Entelegynae</taxon>
        <taxon>Araneoidea</taxon>
        <taxon>Linyphiidae</taxon>
        <taxon>Erigoninae</taxon>
        <taxon>Oedothorax</taxon>
    </lineage>
</organism>
<accession>A0AAV6TQG6</accession>
<feature type="transmembrane region" description="Helical" evidence="12">
    <location>
        <begin position="6"/>
        <end position="24"/>
    </location>
</feature>
<keyword evidence="9 12" id="KW-0472">Membrane</keyword>
<evidence type="ECO:0000256" key="12">
    <source>
        <dbReference type="SAM" id="Phobius"/>
    </source>
</evidence>
<evidence type="ECO:0000256" key="5">
    <source>
        <dbReference type="ARBA" id="ARBA00022692"/>
    </source>
</evidence>
<dbReference type="InterPro" id="IPR038377">
    <property type="entry name" value="Na/Glc_symporter_sf"/>
</dbReference>
<evidence type="ECO:0000313" key="13">
    <source>
        <dbReference type="EMBL" id="KAG8174112.1"/>
    </source>
</evidence>
<dbReference type="InterPro" id="IPR001734">
    <property type="entry name" value="Na/solute_symporter"/>
</dbReference>
<dbReference type="Pfam" id="PF00474">
    <property type="entry name" value="SSF"/>
    <property type="match status" value="1"/>
</dbReference>
<evidence type="ECO:0000256" key="11">
    <source>
        <dbReference type="RuleBase" id="RU362091"/>
    </source>
</evidence>
<keyword evidence="8" id="KW-0406">Ion transport</keyword>
<comment type="caution">
    <text evidence="13">The sequence shown here is derived from an EMBL/GenBank/DDBJ whole genome shotgun (WGS) entry which is preliminary data.</text>
</comment>
<keyword evidence="10" id="KW-0739">Sodium transport</keyword>
<dbReference type="PANTHER" id="PTHR42985">
    <property type="entry name" value="SODIUM-COUPLED MONOCARBOXYLATE TRANSPORTER"/>
    <property type="match status" value="1"/>
</dbReference>
<gene>
    <name evidence="13" type="ORF">JTE90_000038</name>
</gene>
<dbReference type="Proteomes" id="UP000827092">
    <property type="component" value="Unassembled WGS sequence"/>
</dbReference>
<sequence length="110" mass="12087">CWEPLGYTLIAAPCSWAAGIGVYFQRISRHTDNNDDFVLGGRALAPFPVALSILATFTSALSLMGIPADVYMYGKKTWSFPTCFSSWLRFFATISSCRCSLVTTSLPCTR</sequence>
<keyword evidence="7" id="KW-0915">Sodium</keyword>
<dbReference type="GO" id="GO:0005886">
    <property type="term" value="C:plasma membrane"/>
    <property type="evidence" value="ECO:0007669"/>
    <property type="project" value="UniProtKB-SubCell"/>
</dbReference>
<protein>
    <submittedName>
        <fullName evidence="13">Uncharacterized protein</fullName>
    </submittedName>
</protein>
<proteinExistence type="inferred from homology"/>
<dbReference type="Gene3D" id="1.20.1730.10">
    <property type="entry name" value="Sodium/glucose cotransporter"/>
    <property type="match status" value="1"/>
</dbReference>
<keyword evidence="4" id="KW-1003">Cell membrane</keyword>
<comment type="similarity">
    <text evidence="2 11">Belongs to the sodium:solute symporter (SSF) (TC 2.A.21) family.</text>
</comment>
<dbReference type="GO" id="GO:0015293">
    <property type="term" value="F:symporter activity"/>
    <property type="evidence" value="ECO:0007669"/>
    <property type="project" value="TreeGrafter"/>
</dbReference>
<evidence type="ECO:0000313" key="14">
    <source>
        <dbReference type="Proteomes" id="UP000827092"/>
    </source>
</evidence>
<feature type="non-terminal residue" evidence="13">
    <location>
        <position position="1"/>
    </location>
</feature>
<evidence type="ECO:0000256" key="9">
    <source>
        <dbReference type="ARBA" id="ARBA00023136"/>
    </source>
</evidence>
<keyword evidence="5 12" id="KW-0812">Transmembrane</keyword>
<dbReference type="PROSITE" id="PS50283">
    <property type="entry name" value="NA_SOLUT_SYMP_3"/>
    <property type="match status" value="1"/>
</dbReference>
<dbReference type="AlphaFoldDB" id="A0AAV6TQG6"/>
<comment type="subcellular location">
    <subcellularLocation>
        <location evidence="1">Cell membrane</location>
        <topology evidence="1">Multi-pass membrane protein</topology>
    </subcellularLocation>
</comment>
<keyword evidence="14" id="KW-1185">Reference proteome</keyword>
<dbReference type="EMBL" id="JAFNEN010001317">
    <property type="protein sequence ID" value="KAG8174112.1"/>
    <property type="molecule type" value="Genomic_DNA"/>
</dbReference>
<reference evidence="13 14" key="1">
    <citation type="journal article" date="2022" name="Nat. Ecol. Evol.">
        <title>A masculinizing supergene underlies an exaggerated male reproductive morph in a spider.</title>
        <authorList>
            <person name="Hendrickx F."/>
            <person name="De Corte Z."/>
            <person name="Sonet G."/>
            <person name="Van Belleghem S.M."/>
            <person name="Kostlbacher S."/>
            <person name="Vangestel C."/>
        </authorList>
    </citation>
    <scope>NUCLEOTIDE SEQUENCE [LARGE SCALE GENOMIC DNA]</scope>
    <source>
        <strain evidence="13">W744_W776</strain>
    </source>
</reference>
<evidence type="ECO:0000256" key="4">
    <source>
        <dbReference type="ARBA" id="ARBA00022475"/>
    </source>
</evidence>
<evidence type="ECO:0000256" key="7">
    <source>
        <dbReference type="ARBA" id="ARBA00023053"/>
    </source>
</evidence>
<keyword evidence="3" id="KW-0813">Transport</keyword>
<dbReference type="InterPro" id="IPR051163">
    <property type="entry name" value="Sodium:Solute_Symporter_SSF"/>
</dbReference>
<evidence type="ECO:0000256" key="2">
    <source>
        <dbReference type="ARBA" id="ARBA00006434"/>
    </source>
</evidence>
<dbReference type="PANTHER" id="PTHR42985:SF40">
    <property type="entry name" value="LD47995P-RELATED"/>
    <property type="match status" value="1"/>
</dbReference>
<evidence type="ECO:0000256" key="1">
    <source>
        <dbReference type="ARBA" id="ARBA00004651"/>
    </source>
</evidence>
<name>A0AAV6TQG6_9ARAC</name>
<dbReference type="GO" id="GO:0006814">
    <property type="term" value="P:sodium ion transport"/>
    <property type="evidence" value="ECO:0007669"/>
    <property type="project" value="UniProtKB-KW"/>
</dbReference>
<evidence type="ECO:0000256" key="8">
    <source>
        <dbReference type="ARBA" id="ARBA00023065"/>
    </source>
</evidence>
<feature type="transmembrane region" description="Helical" evidence="12">
    <location>
        <begin position="44"/>
        <end position="66"/>
    </location>
</feature>